<sequence>MPSPLQLTLLTSLERDARFLHKADDMRLWVAKSFKYDNKTDSVFEVSRSDYLVCETSKPIKEYRDGNTTVELDRWRNYYFISGAKGHCEKGQKLEIYAEVDGVCYWRTREFPTPPEAIADEEEEDHDGDKKDYYIYDHSDYDYQDYDYYLDENNAIKIEIMKSRLFGRKV</sequence>
<proteinExistence type="predicted"/>
<name>A0ACC1AX76_9ROSI</name>
<reference evidence="2" key="1">
    <citation type="journal article" date="2023" name="G3 (Bethesda)">
        <title>Genome assembly and association tests identify interacting loci associated with vigor, precocity, and sex in interspecific pistachio rootstocks.</title>
        <authorList>
            <person name="Palmer W."/>
            <person name="Jacygrad E."/>
            <person name="Sagayaradj S."/>
            <person name="Cavanaugh K."/>
            <person name="Han R."/>
            <person name="Bertier L."/>
            <person name="Beede B."/>
            <person name="Kafkas S."/>
            <person name="Golino D."/>
            <person name="Preece J."/>
            <person name="Michelmore R."/>
        </authorList>
    </citation>
    <scope>NUCLEOTIDE SEQUENCE [LARGE SCALE GENOMIC DNA]</scope>
</reference>
<dbReference type="EMBL" id="CM047904">
    <property type="protein sequence ID" value="KAJ0091301.1"/>
    <property type="molecule type" value="Genomic_DNA"/>
</dbReference>
<dbReference type="Proteomes" id="UP001164250">
    <property type="component" value="Chromosome 8"/>
</dbReference>
<keyword evidence="2" id="KW-1185">Reference proteome</keyword>
<evidence type="ECO:0000313" key="1">
    <source>
        <dbReference type="EMBL" id="KAJ0091301.1"/>
    </source>
</evidence>
<evidence type="ECO:0000313" key="2">
    <source>
        <dbReference type="Proteomes" id="UP001164250"/>
    </source>
</evidence>
<comment type="caution">
    <text evidence="1">The sequence shown here is derived from an EMBL/GenBank/DDBJ whole genome shotgun (WGS) entry which is preliminary data.</text>
</comment>
<gene>
    <name evidence="1" type="ORF">Patl1_14583</name>
</gene>
<accession>A0ACC1AX76</accession>
<organism evidence="1 2">
    <name type="scientific">Pistacia atlantica</name>
    <dbReference type="NCBI Taxonomy" id="434234"/>
    <lineage>
        <taxon>Eukaryota</taxon>
        <taxon>Viridiplantae</taxon>
        <taxon>Streptophyta</taxon>
        <taxon>Embryophyta</taxon>
        <taxon>Tracheophyta</taxon>
        <taxon>Spermatophyta</taxon>
        <taxon>Magnoliopsida</taxon>
        <taxon>eudicotyledons</taxon>
        <taxon>Gunneridae</taxon>
        <taxon>Pentapetalae</taxon>
        <taxon>rosids</taxon>
        <taxon>malvids</taxon>
        <taxon>Sapindales</taxon>
        <taxon>Anacardiaceae</taxon>
        <taxon>Pistacia</taxon>
    </lineage>
</organism>
<protein>
    <submittedName>
        <fullName evidence="1">Uncharacterized protein</fullName>
    </submittedName>
</protein>